<dbReference type="RefSeq" id="WP_073154299.1">
    <property type="nucleotide sequence ID" value="NZ_FQVL01000003.1"/>
</dbReference>
<organism evidence="1 2">
    <name type="scientific">Seinonella peptonophila</name>
    <dbReference type="NCBI Taxonomy" id="112248"/>
    <lineage>
        <taxon>Bacteria</taxon>
        <taxon>Bacillati</taxon>
        <taxon>Bacillota</taxon>
        <taxon>Bacilli</taxon>
        <taxon>Bacillales</taxon>
        <taxon>Thermoactinomycetaceae</taxon>
        <taxon>Seinonella</taxon>
    </lineage>
</organism>
<dbReference type="Proteomes" id="UP000184476">
    <property type="component" value="Unassembled WGS sequence"/>
</dbReference>
<dbReference type="STRING" id="112248.SAMN05444392_103211"/>
<accession>A0A1M4WH88</accession>
<dbReference type="AlphaFoldDB" id="A0A1M4WH88"/>
<name>A0A1M4WH88_9BACL</name>
<dbReference type="EMBL" id="FQVL01000003">
    <property type="protein sequence ID" value="SHE80342.1"/>
    <property type="molecule type" value="Genomic_DNA"/>
</dbReference>
<sequence>MKCIFYLSDDPTINAYPNKYHYEEVSIIGSRKDTINKLKAKMIAAAAETQGYGSKTVGFNPKGADMKEQDAELERIKNLSDEELDKELGI</sequence>
<proteinExistence type="predicted"/>
<evidence type="ECO:0000313" key="1">
    <source>
        <dbReference type="EMBL" id="SHE80342.1"/>
    </source>
</evidence>
<gene>
    <name evidence="1" type="ORF">SAMN05444392_103211</name>
</gene>
<reference evidence="1 2" key="1">
    <citation type="submission" date="2016-11" db="EMBL/GenBank/DDBJ databases">
        <authorList>
            <person name="Jaros S."/>
            <person name="Januszkiewicz K."/>
            <person name="Wedrychowicz H."/>
        </authorList>
    </citation>
    <scope>NUCLEOTIDE SEQUENCE [LARGE SCALE GENOMIC DNA]</scope>
    <source>
        <strain evidence="1 2">DSM 44666</strain>
    </source>
</reference>
<keyword evidence="2" id="KW-1185">Reference proteome</keyword>
<protein>
    <submittedName>
        <fullName evidence="1">Uncharacterized protein</fullName>
    </submittedName>
</protein>
<evidence type="ECO:0000313" key="2">
    <source>
        <dbReference type="Proteomes" id="UP000184476"/>
    </source>
</evidence>